<evidence type="ECO:0000313" key="3">
    <source>
        <dbReference type="EMBL" id="JAC92003.1"/>
    </source>
</evidence>
<keyword evidence="1" id="KW-1133">Transmembrane helix</keyword>
<dbReference type="EMBL" id="GBIH01002707">
    <property type="protein sequence ID" value="JAC92003.1"/>
    <property type="molecule type" value="mRNA"/>
</dbReference>
<organism evidence="3">
    <name type="scientific">Ixodes ricinus</name>
    <name type="common">Common tick</name>
    <name type="synonym">Acarus ricinus</name>
    <dbReference type="NCBI Taxonomy" id="34613"/>
    <lineage>
        <taxon>Eukaryota</taxon>
        <taxon>Metazoa</taxon>
        <taxon>Ecdysozoa</taxon>
        <taxon>Arthropoda</taxon>
        <taxon>Chelicerata</taxon>
        <taxon>Arachnida</taxon>
        <taxon>Acari</taxon>
        <taxon>Parasitiformes</taxon>
        <taxon>Ixodida</taxon>
        <taxon>Ixodoidea</taxon>
        <taxon>Ixodidae</taxon>
        <taxon>Ixodinae</taxon>
        <taxon>Ixodes</taxon>
    </lineage>
</organism>
<feature type="transmembrane region" description="Helical" evidence="1">
    <location>
        <begin position="21"/>
        <end position="41"/>
    </location>
</feature>
<dbReference type="InterPro" id="IPR000626">
    <property type="entry name" value="Ubiquitin-like_dom"/>
</dbReference>
<dbReference type="AlphaFoldDB" id="A0A090XE00"/>
<dbReference type="PROSITE" id="PS50053">
    <property type="entry name" value="UBIQUITIN_2"/>
    <property type="match status" value="1"/>
</dbReference>
<keyword evidence="1" id="KW-0472">Membrane</keyword>
<accession>A0A090XE00</accession>
<sequence length="88" mass="9741">ITVKSFKEKIAGSVVSIRATCLFFACEAATAVTCFTCALIWQNIPADKQRLIFCGRVLQDDKKLNEYGESKMCVIGLGPILETWVSLH</sequence>
<feature type="domain" description="Ubiquitin-like" evidence="2">
    <location>
        <begin position="42"/>
        <end position="77"/>
    </location>
</feature>
<feature type="non-terminal residue" evidence="3">
    <location>
        <position position="1"/>
    </location>
</feature>
<dbReference type="InterPro" id="IPR029071">
    <property type="entry name" value="Ubiquitin-like_domsf"/>
</dbReference>
<name>A0A090XE00_IXORI</name>
<proteinExistence type="evidence at transcript level"/>
<dbReference type="SUPFAM" id="SSF54236">
    <property type="entry name" value="Ubiquitin-like"/>
    <property type="match status" value="1"/>
</dbReference>
<evidence type="ECO:0000259" key="2">
    <source>
        <dbReference type="PROSITE" id="PS50053"/>
    </source>
</evidence>
<evidence type="ECO:0000256" key="1">
    <source>
        <dbReference type="SAM" id="Phobius"/>
    </source>
</evidence>
<protein>
    <submittedName>
        <fullName evidence="3">Putative ubiquitin-like domain of scythe protein</fullName>
    </submittedName>
</protein>
<dbReference type="Gene3D" id="3.10.20.90">
    <property type="entry name" value="Phosphatidylinositol 3-kinase Catalytic Subunit, Chain A, domain 1"/>
    <property type="match status" value="1"/>
</dbReference>
<reference evidence="3" key="1">
    <citation type="journal article" date="2015" name="PLoS Negl. Trop. Dis.">
        <title>Deep Sequencing Analysis of the Ixodes ricinus Haemocytome.</title>
        <authorList>
            <person name="Kotsyfakis M."/>
            <person name="Kopacek P."/>
            <person name="Franta Z."/>
            <person name="Pedra J.H."/>
            <person name="Ribeiro J.M."/>
        </authorList>
    </citation>
    <scope>NUCLEOTIDE SEQUENCE</scope>
</reference>
<keyword evidence="1" id="KW-0812">Transmembrane</keyword>
<dbReference type="Pfam" id="PF00240">
    <property type="entry name" value="ubiquitin"/>
    <property type="match status" value="1"/>
</dbReference>